<dbReference type="EMBL" id="JAGMUV010000005">
    <property type="protein sequence ID" value="KAH7155900.1"/>
    <property type="molecule type" value="Genomic_DNA"/>
</dbReference>
<evidence type="ECO:0000313" key="2">
    <source>
        <dbReference type="Proteomes" id="UP000738349"/>
    </source>
</evidence>
<sequence length="405" mass="45495">MTMQQANYSKYLASLFPNTTWTVERLSGGLVNTTVRATRTSGVCEHVSLIIKHARPYIEVAGPEWGFSIKRQEVEALFLRMWDDTGPLFDTRMQTGLWRSPRCLHHQEGKESALGLTDEDQEASVLILSDLGNLINIFTFLQTHARDPWIEIGDRLKQLGYSLGRIVASIHSQDTLNKAIAVPGTTEELTQSLAGDIVRIAAVEPVRDRLGTLPNGGQLYKRVEEDYRSPKSNYRWAMTLGDFTQGSILMRPPDEADDWTPTIVDWEFGQLNGRGVNGDTAQFLAHLHCEILAHADDAPLHCVLTAFTEQFCAGYRETARLALKQHAGDENLQLLRGAFITHGREMVNQAAEQYAGHSKFDNIFRVGVWYLERAGNDAEEFAVEENWAKLKEEDGGILQSLLQRP</sequence>
<reference evidence="1" key="1">
    <citation type="journal article" date="2021" name="Nat. Commun.">
        <title>Genetic determinants of endophytism in the Arabidopsis root mycobiome.</title>
        <authorList>
            <person name="Mesny F."/>
            <person name="Miyauchi S."/>
            <person name="Thiergart T."/>
            <person name="Pickel B."/>
            <person name="Atanasova L."/>
            <person name="Karlsson M."/>
            <person name="Huettel B."/>
            <person name="Barry K.W."/>
            <person name="Haridas S."/>
            <person name="Chen C."/>
            <person name="Bauer D."/>
            <person name="Andreopoulos W."/>
            <person name="Pangilinan J."/>
            <person name="LaButti K."/>
            <person name="Riley R."/>
            <person name="Lipzen A."/>
            <person name="Clum A."/>
            <person name="Drula E."/>
            <person name="Henrissat B."/>
            <person name="Kohler A."/>
            <person name="Grigoriev I.V."/>
            <person name="Martin F.M."/>
            <person name="Hacquard S."/>
        </authorList>
    </citation>
    <scope>NUCLEOTIDE SEQUENCE</scope>
    <source>
        <strain evidence="1">MPI-CAGE-AT-0147</strain>
    </source>
</reference>
<dbReference type="Gene3D" id="3.30.200.20">
    <property type="entry name" value="Phosphorylase Kinase, domain 1"/>
    <property type="match status" value="1"/>
</dbReference>
<keyword evidence="1" id="KW-0808">Transferase</keyword>
<organism evidence="1 2">
    <name type="scientific">Dactylonectria macrodidyma</name>
    <dbReference type="NCBI Taxonomy" id="307937"/>
    <lineage>
        <taxon>Eukaryota</taxon>
        <taxon>Fungi</taxon>
        <taxon>Dikarya</taxon>
        <taxon>Ascomycota</taxon>
        <taxon>Pezizomycotina</taxon>
        <taxon>Sordariomycetes</taxon>
        <taxon>Hypocreomycetidae</taxon>
        <taxon>Hypocreales</taxon>
        <taxon>Nectriaceae</taxon>
        <taxon>Dactylonectria</taxon>
    </lineage>
</organism>
<protein>
    <submittedName>
        <fullName evidence="1">Kinase-like domain-containing protein</fullName>
    </submittedName>
</protein>
<name>A0A9P9F8X9_9HYPO</name>
<dbReference type="SUPFAM" id="SSF56112">
    <property type="entry name" value="Protein kinase-like (PK-like)"/>
    <property type="match status" value="1"/>
</dbReference>
<gene>
    <name evidence="1" type="ORF">EDB81DRAFT_785759</name>
</gene>
<dbReference type="AlphaFoldDB" id="A0A9P9F8X9"/>
<dbReference type="GO" id="GO:0016301">
    <property type="term" value="F:kinase activity"/>
    <property type="evidence" value="ECO:0007669"/>
    <property type="project" value="UniProtKB-KW"/>
</dbReference>
<accession>A0A9P9F8X9</accession>
<dbReference type="Proteomes" id="UP000738349">
    <property type="component" value="Unassembled WGS sequence"/>
</dbReference>
<keyword evidence="2" id="KW-1185">Reference proteome</keyword>
<keyword evidence="1" id="KW-0418">Kinase</keyword>
<proteinExistence type="predicted"/>
<dbReference type="OrthoDB" id="25129at2759"/>
<comment type="caution">
    <text evidence="1">The sequence shown here is derived from an EMBL/GenBank/DDBJ whole genome shotgun (WGS) entry which is preliminary data.</text>
</comment>
<evidence type="ECO:0000313" key="1">
    <source>
        <dbReference type="EMBL" id="KAH7155900.1"/>
    </source>
</evidence>
<dbReference type="InterPro" id="IPR011009">
    <property type="entry name" value="Kinase-like_dom_sf"/>
</dbReference>